<dbReference type="EMBL" id="JAFBIL020000001">
    <property type="protein sequence ID" value="MBZ2206061.1"/>
    <property type="molecule type" value="Genomic_DNA"/>
</dbReference>
<reference evidence="3 4" key="1">
    <citation type="submission" date="2021-08" db="EMBL/GenBank/DDBJ databases">
        <title>Massilia sp. R798.</title>
        <authorList>
            <person name="Baek J.H."/>
            <person name="Jung H.S."/>
            <person name="Kim K.R."/>
            <person name="Jeon C.O."/>
        </authorList>
    </citation>
    <scope>NUCLEOTIDE SEQUENCE [LARGE SCALE GENOMIC DNA]</scope>
    <source>
        <strain evidence="3 4">R798</strain>
    </source>
</reference>
<name>A0ABS7SIM7_9BURK</name>
<proteinExistence type="predicted"/>
<evidence type="ECO:0000313" key="3">
    <source>
        <dbReference type="EMBL" id="MBZ2206061.1"/>
    </source>
</evidence>
<keyword evidence="1" id="KW-0812">Transmembrane</keyword>
<keyword evidence="4" id="KW-1185">Reference proteome</keyword>
<sequence length="192" mass="20808">MNPLRLRHVRPVQQRGATAVEFVLCAMFVFFPLVFGMIELSRALYLWNTMTEVTRRAARAAAVSEFDTTSKAAVQRYAMFGTDKLPLAGDITDAHVTIDYLQSDAATPVVAMPTCPTANLVNCTANPNGPSCIRFVRVRLCLDGAGSCSQIPYKSISGFHTFAPGRLSFPRFTTISPVGSLGRSPAITTTCP</sequence>
<dbReference type="Pfam" id="PF07811">
    <property type="entry name" value="TadE"/>
    <property type="match status" value="1"/>
</dbReference>
<dbReference type="RefSeq" id="WP_223464935.1">
    <property type="nucleotide sequence ID" value="NZ_JAFBIL020000001.1"/>
</dbReference>
<evidence type="ECO:0000256" key="1">
    <source>
        <dbReference type="SAM" id="Phobius"/>
    </source>
</evidence>
<gene>
    <name evidence="3" type="ORF">I4X03_002175</name>
</gene>
<feature type="transmembrane region" description="Helical" evidence="1">
    <location>
        <begin position="20"/>
        <end position="40"/>
    </location>
</feature>
<dbReference type="InterPro" id="IPR012495">
    <property type="entry name" value="TadE-like_dom"/>
</dbReference>
<accession>A0ABS7SIM7</accession>
<evidence type="ECO:0000313" key="4">
    <source>
        <dbReference type="Proteomes" id="UP000809349"/>
    </source>
</evidence>
<protein>
    <submittedName>
        <fullName evidence="3">Pilus assembly protein</fullName>
    </submittedName>
</protein>
<dbReference type="Proteomes" id="UP000809349">
    <property type="component" value="Unassembled WGS sequence"/>
</dbReference>
<comment type="caution">
    <text evidence="3">The sequence shown here is derived from an EMBL/GenBank/DDBJ whole genome shotgun (WGS) entry which is preliminary data.</text>
</comment>
<keyword evidence="1" id="KW-1133">Transmembrane helix</keyword>
<organism evidence="3 4">
    <name type="scientific">Massilia soli</name>
    <dbReference type="NCBI Taxonomy" id="2792854"/>
    <lineage>
        <taxon>Bacteria</taxon>
        <taxon>Pseudomonadati</taxon>
        <taxon>Pseudomonadota</taxon>
        <taxon>Betaproteobacteria</taxon>
        <taxon>Burkholderiales</taxon>
        <taxon>Oxalobacteraceae</taxon>
        <taxon>Telluria group</taxon>
        <taxon>Massilia</taxon>
    </lineage>
</organism>
<keyword evidence="1" id="KW-0472">Membrane</keyword>
<evidence type="ECO:0000259" key="2">
    <source>
        <dbReference type="Pfam" id="PF07811"/>
    </source>
</evidence>
<feature type="domain" description="TadE-like" evidence="2">
    <location>
        <begin position="16"/>
        <end position="59"/>
    </location>
</feature>